<proteinExistence type="predicted"/>
<dbReference type="Pfam" id="PF07731">
    <property type="entry name" value="Cu-oxidase_2"/>
    <property type="match status" value="1"/>
</dbReference>
<dbReference type="PANTHER" id="PTHR11709:SF2">
    <property type="entry name" value="MULTICOPPER OXIDASE LPR1"/>
    <property type="match status" value="1"/>
</dbReference>
<dbReference type="Gene3D" id="2.60.40.420">
    <property type="entry name" value="Cupredoxins - blue copper proteins"/>
    <property type="match status" value="3"/>
</dbReference>
<feature type="domain" description="Plastocyanin-like" evidence="5">
    <location>
        <begin position="37"/>
        <end position="139"/>
    </location>
</feature>
<dbReference type="RefSeq" id="WP_183986952.1">
    <property type="nucleotide sequence ID" value="NZ_JACHHG010000006.1"/>
</dbReference>
<keyword evidence="2" id="KW-0560">Oxidoreductase</keyword>
<feature type="domain" description="Plastocyanin-like" evidence="4">
    <location>
        <begin position="327"/>
        <end position="436"/>
    </location>
</feature>
<dbReference type="PANTHER" id="PTHR11709">
    <property type="entry name" value="MULTI-COPPER OXIDASE"/>
    <property type="match status" value="1"/>
</dbReference>
<dbReference type="GO" id="GO:0016491">
    <property type="term" value="F:oxidoreductase activity"/>
    <property type="evidence" value="ECO:0007669"/>
    <property type="project" value="UniProtKB-KW"/>
</dbReference>
<organism evidence="6 7">
    <name type="scientific">Deinobacterium chartae</name>
    <dbReference type="NCBI Taxonomy" id="521158"/>
    <lineage>
        <taxon>Bacteria</taxon>
        <taxon>Thermotogati</taxon>
        <taxon>Deinococcota</taxon>
        <taxon>Deinococci</taxon>
        <taxon>Deinococcales</taxon>
        <taxon>Deinococcaceae</taxon>
        <taxon>Deinobacterium</taxon>
    </lineage>
</organism>
<evidence type="ECO:0000313" key="6">
    <source>
        <dbReference type="EMBL" id="MBB6098488.1"/>
    </source>
</evidence>
<evidence type="ECO:0000256" key="1">
    <source>
        <dbReference type="ARBA" id="ARBA00022723"/>
    </source>
</evidence>
<dbReference type="Proteomes" id="UP000569951">
    <property type="component" value="Unassembled WGS sequence"/>
</dbReference>
<dbReference type="PROSITE" id="PS00080">
    <property type="entry name" value="MULTICOPPER_OXIDASE2"/>
    <property type="match status" value="1"/>
</dbReference>
<dbReference type="EMBL" id="JACHHG010000006">
    <property type="protein sequence ID" value="MBB6098488.1"/>
    <property type="molecule type" value="Genomic_DNA"/>
</dbReference>
<gene>
    <name evidence="6" type="ORF">HNR42_001922</name>
</gene>
<dbReference type="InterPro" id="IPR045087">
    <property type="entry name" value="Cu-oxidase_fam"/>
</dbReference>
<feature type="domain" description="Plastocyanin-like" evidence="3">
    <location>
        <begin position="201"/>
        <end position="257"/>
    </location>
</feature>
<evidence type="ECO:0000259" key="5">
    <source>
        <dbReference type="Pfam" id="PF07732"/>
    </source>
</evidence>
<dbReference type="SUPFAM" id="SSF49503">
    <property type="entry name" value="Cupredoxins"/>
    <property type="match status" value="3"/>
</dbReference>
<dbReference type="InterPro" id="IPR001117">
    <property type="entry name" value="Cu-oxidase_2nd"/>
</dbReference>
<protein>
    <submittedName>
        <fullName evidence="6">FtsP/CotA-like multicopper oxidase with cupredoxin domain</fullName>
    </submittedName>
</protein>
<dbReference type="InterPro" id="IPR008972">
    <property type="entry name" value="Cupredoxin"/>
</dbReference>
<dbReference type="InterPro" id="IPR011707">
    <property type="entry name" value="Cu-oxidase-like_N"/>
</dbReference>
<keyword evidence="1" id="KW-0479">Metal-binding</keyword>
<evidence type="ECO:0000259" key="3">
    <source>
        <dbReference type="Pfam" id="PF00394"/>
    </source>
</evidence>
<dbReference type="InterPro" id="IPR002355">
    <property type="entry name" value="Cu_oxidase_Cu_BS"/>
</dbReference>
<dbReference type="Pfam" id="PF00394">
    <property type="entry name" value="Cu-oxidase"/>
    <property type="match status" value="1"/>
</dbReference>
<name>A0A841I2B9_9DEIO</name>
<dbReference type="InterPro" id="IPR011706">
    <property type="entry name" value="Cu-oxidase_C"/>
</dbReference>
<sequence length="440" mass="48585">MSSPSPISASARQRRLEDGTHFIELSALPTRIRIGETDLEALTYDGTLPGPVITLNEGEAVRLAFHNALHAPTNLHLHGLQIPPQADDPHRVVAPGQTVTHAFELLPESAGTYWYHPHAHGRVTRQQWSGLAGALIVRGAPDRLPELAAASEHVLVLQDLSVEQGLPAPHAPMEWMSGKEGQHLLVNGQIHPVLEAATGLVRLRLINASVARYYHLAVPGHPLHLIGQDGSFLEAPQPVNTLLLSPGERADLLLQVPAAARLELHDLPYARSAHATPRAAATPLATLEVRGPQRPAHLPARLRPLRRLADADARPDRVVVFGASMDPPRFLVNGQSYDRHRIDLEVRQGSTEVWELRNPTRMDHPFHLHVFPFQVLTRNGVPEPFLAWRDVINLRAGETVRIALDFSRFSGDVMLHCHIAEHEDRGMMANVRVRPPEVTL</sequence>
<dbReference type="Pfam" id="PF07732">
    <property type="entry name" value="Cu-oxidase_3"/>
    <property type="match status" value="1"/>
</dbReference>
<dbReference type="CDD" id="cd13900">
    <property type="entry name" value="CuRO_3_Tth-MCO_like"/>
    <property type="match status" value="1"/>
</dbReference>
<evidence type="ECO:0000256" key="2">
    <source>
        <dbReference type="ARBA" id="ARBA00023002"/>
    </source>
</evidence>
<reference evidence="6 7" key="1">
    <citation type="submission" date="2020-08" db="EMBL/GenBank/DDBJ databases">
        <title>Genomic Encyclopedia of Type Strains, Phase IV (KMG-IV): sequencing the most valuable type-strain genomes for metagenomic binning, comparative biology and taxonomic classification.</title>
        <authorList>
            <person name="Goeker M."/>
        </authorList>
    </citation>
    <scope>NUCLEOTIDE SEQUENCE [LARGE SCALE GENOMIC DNA]</scope>
    <source>
        <strain evidence="6 7">DSM 21458</strain>
    </source>
</reference>
<keyword evidence="7" id="KW-1185">Reference proteome</keyword>
<evidence type="ECO:0000313" key="7">
    <source>
        <dbReference type="Proteomes" id="UP000569951"/>
    </source>
</evidence>
<evidence type="ECO:0000259" key="4">
    <source>
        <dbReference type="Pfam" id="PF07731"/>
    </source>
</evidence>
<accession>A0A841I2B9</accession>
<comment type="caution">
    <text evidence="6">The sequence shown here is derived from an EMBL/GenBank/DDBJ whole genome shotgun (WGS) entry which is preliminary data.</text>
</comment>
<dbReference type="GO" id="GO:0005507">
    <property type="term" value="F:copper ion binding"/>
    <property type="evidence" value="ECO:0007669"/>
    <property type="project" value="InterPro"/>
</dbReference>
<dbReference type="AlphaFoldDB" id="A0A841I2B9"/>